<evidence type="ECO:0000313" key="4">
    <source>
        <dbReference type="EMBL" id="CCE69469.1"/>
    </source>
</evidence>
<protein>
    <recommendedName>
        <fullName evidence="2">Transcription regulator TrmB C-terminal domain-containing protein</fullName>
    </recommendedName>
</protein>
<feature type="transmembrane region" description="Helical" evidence="1">
    <location>
        <begin position="6"/>
        <end position="24"/>
    </location>
</feature>
<evidence type="ECO:0000313" key="5">
    <source>
        <dbReference type="Proteomes" id="UP000000810"/>
    </source>
</evidence>
<reference evidence="3" key="3">
    <citation type="journal article" date="2001" name="Genome Res.">
        <title>Genome evolution at the genus level: comparison of three complete genomes of hyperthermophilic archaea.</title>
        <authorList>
            <person name="Lecompte O."/>
            <person name="Ripp R."/>
            <person name="Puzos-Barbe V."/>
            <person name="Duprat S."/>
            <person name="Heilig R."/>
            <person name="Dietrich J."/>
            <person name="Thierry J.C."/>
            <person name="Poch O."/>
        </authorList>
    </citation>
    <scope>NUCLEOTIDE SEQUENCE</scope>
    <source>
        <strain evidence="3">Orsay</strain>
    </source>
</reference>
<evidence type="ECO:0000259" key="2">
    <source>
        <dbReference type="Pfam" id="PF11495"/>
    </source>
</evidence>
<keyword evidence="5" id="KW-1185">Reference proteome</keyword>
<accession>Q9V2I1</accession>
<keyword evidence="1" id="KW-1133">Transmembrane helix</keyword>
<dbReference type="RefSeq" id="WP_010867217.1">
    <property type="nucleotide sequence ID" value="NC_000868.1"/>
</dbReference>
<feature type="domain" description="Transcription regulator TrmB C-terminal" evidence="2">
    <location>
        <begin position="36"/>
        <end position="102"/>
    </location>
</feature>
<proteinExistence type="predicted"/>
<reference evidence="4 6" key="5">
    <citation type="journal article" date="2012" name="Curr. Microbiol.">
        <title>Re-annotation of two hyperthermophilic archaea Pyrococcus abyssi GE5 and Pyrococcus furiosus DSM 3638.</title>
        <authorList>
            <person name="Gao J."/>
            <person name="Wang J."/>
        </authorList>
    </citation>
    <scope>GENOME REANNOTATION</scope>
    <source>
        <strain evidence="4">GE5</strain>
        <strain evidence="6">GE5 / Orsay</strain>
    </source>
</reference>
<dbReference type="Proteomes" id="UP000009139">
    <property type="component" value="Chromosome"/>
</dbReference>
<dbReference type="STRING" id="272844.PAB0053"/>
<dbReference type="Proteomes" id="UP000000810">
    <property type="component" value="Chromosome"/>
</dbReference>
<keyword evidence="1" id="KW-0812">Transmembrane</keyword>
<dbReference type="SUPFAM" id="SSF159071">
    <property type="entry name" value="TrmB C-terminal domain-like"/>
    <property type="match status" value="1"/>
</dbReference>
<gene>
    <name evidence="3" type="ordered locus">PAB0053</name>
</gene>
<evidence type="ECO:0000313" key="3">
    <source>
        <dbReference type="EMBL" id="CAB49017.1"/>
    </source>
</evidence>
<sequence>MDKYRLVVILIILVGISGVIITKVSKHYQGGEIYEAANEAMNLLAEGFNVTIKVTSVDGRTITGELFAAKGSEIIIIVNGTKITVGGPSATKEDIKAKHIEVIHKGKVYVYEVPGTKGDGWKTFSWYEKYRTQDTYSMRFSGLIYIENISIIELGELKYSADYLTFGSVTIKGIYGNNAIIWANYVPIEILREYLKGKEVFYYGTLYVNSEKRNLPLKVLEVRSG</sequence>
<evidence type="ECO:0000313" key="6">
    <source>
        <dbReference type="Proteomes" id="UP000009139"/>
    </source>
</evidence>
<name>Q9V2I1_PYRAB</name>
<organism evidence="3 5">
    <name type="scientific">Pyrococcus abyssi (strain GE5 / Orsay)</name>
    <dbReference type="NCBI Taxonomy" id="272844"/>
    <lineage>
        <taxon>Archaea</taxon>
        <taxon>Methanobacteriati</taxon>
        <taxon>Methanobacteriota</taxon>
        <taxon>Thermococci</taxon>
        <taxon>Thermococcales</taxon>
        <taxon>Thermococcaceae</taxon>
        <taxon>Pyrococcus</taxon>
    </lineage>
</organism>
<dbReference type="AlphaFoldDB" id="Q9V2I1"/>
<dbReference type="Pfam" id="PF11495">
    <property type="entry name" value="Regulator_TrmB"/>
    <property type="match status" value="1"/>
</dbReference>
<dbReference type="PIR" id="B75196">
    <property type="entry name" value="B75196"/>
</dbReference>
<evidence type="ECO:0000256" key="1">
    <source>
        <dbReference type="SAM" id="Phobius"/>
    </source>
</evidence>
<dbReference type="EMBL" id="HE613800">
    <property type="protein sequence ID" value="CCE69469.1"/>
    <property type="molecule type" value="Genomic_DNA"/>
</dbReference>
<dbReference type="eggNOG" id="arCOG03414">
    <property type="taxonomic scope" value="Archaea"/>
</dbReference>
<dbReference type="InterPro" id="IPR021586">
    <property type="entry name" value="Tscrpt_reg_TrmB_C"/>
</dbReference>
<keyword evidence="1" id="KW-0472">Membrane</keyword>
<reference evidence="3" key="1">
    <citation type="submission" date="1999-07" db="EMBL/GenBank/DDBJ databases">
        <authorList>
            <person name="Genoscope"/>
        </authorList>
    </citation>
    <scope>NUCLEOTIDE SEQUENCE</scope>
    <source>
        <strain evidence="3">Orsay</strain>
    </source>
</reference>
<dbReference type="PATRIC" id="fig|272844.11.peg.106"/>
<reference evidence="3 5" key="4">
    <citation type="journal article" date="2003" name="Mol. Microbiol.">
        <title>An integrated analysis of the genome of the hyperthermophilic archaeon Pyrococcus abyssi.</title>
        <authorList>
            <person name="Cohen G."/>
            <person name="Barbe V."/>
            <person name="Flament D."/>
            <person name="Galperin M."/>
            <person name="Heilig R."/>
            <person name="Ripp R."/>
            <person name="Lecompte O."/>
            <person name="Prieur D."/>
            <person name="Poch O."/>
            <person name="Quellerou J."/>
            <person name="Thierry J.C."/>
            <person name="Van der Oost J."/>
            <person name="Weissenbach J."/>
            <person name="Zivanovic Y."/>
            <person name="Forterre P."/>
        </authorList>
    </citation>
    <scope>NUCLEOTIDE SEQUENCE [LARGE SCALE GENOMIC DNA]</scope>
    <source>
        <strain evidence="5">GE5 / Orsay</strain>
        <strain evidence="3">Orsay</strain>
    </source>
</reference>
<dbReference type="KEGG" id="pab:PAB0053"/>
<dbReference type="EMBL" id="AJ248283">
    <property type="protein sequence ID" value="CAB49017.1"/>
    <property type="molecule type" value="Genomic_DNA"/>
</dbReference>
<dbReference type="HOGENOM" id="CLU_1163842_0_0_2"/>
<dbReference type="OrthoDB" id="98054at2157"/>
<reference evidence="3" key="2">
    <citation type="journal article" date="2000" name="J. Mol. Biol.">
        <title>Archaeal homologs of eukaryotic methylation guide small nucleolar RNAs: lessons from the Pyrococcus genomes.</title>
        <authorList>
            <person name="Gaspin C."/>
            <person name="Cavaille J."/>
            <person name="Erauso G."/>
        </authorList>
    </citation>
    <scope>NUCLEOTIDE SEQUENCE</scope>
    <source>
        <strain evidence="3">Orsay</strain>
    </source>
</reference>